<reference evidence="1 2" key="1">
    <citation type="journal article" date="2021" name="Elife">
        <title>Chloroplast acquisition without the gene transfer in kleptoplastic sea slugs, Plakobranchus ocellatus.</title>
        <authorList>
            <person name="Maeda T."/>
            <person name="Takahashi S."/>
            <person name="Yoshida T."/>
            <person name="Shimamura S."/>
            <person name="Takaki Y."/>
            <person name="Nagai Y."/>
            <person name="Toyoda A."/>
            <person name="Suzuki Y."/>
            <person name="Arimoto A."/>
            <person name="Ishii H."/>
            <person name="Satoh N."/>
            <person name="Nishiyama T."/>
            <person name="Hasebe M."/>
            <person name="Maruyama T."/>
            <person name="Minagawa J."/>
            <person name="Obokata J."/>
            <person name="Shigenobu S."/>
        </authorList>
    </citation>
    <scope>NUCLEOTIDE SEQUENCE [LARGE SCALE GENOMIC DNA]</scope>
</reference>
<evidence type="ECO:0000313" key="1">
    <source>
        <dbReference type="EMBL" id="GFN80560.1"/>
    </source>
</evidence>
<gene>
    <name evidence="1" type="ORF">PoB_000706600</name>
</gene>
<dbReference type="AlphaFoldDB" id="A0AAV3YDT8"/>
<name>A0AAV3YDT8_9GAST</name>
<sequence length="321" mass="36939">MPCYYSKGPLGERDDGTDRLTIIRTKFTCEGNSCKIHGQNILSRPLEENYTSKQEPISSIKLANNESQSSEYSKNMDHCNHMVRDAENIGVFQPTSVFTHRWSPHSIPISAQVSGTVTSFPRLIKSDTCTHFDDPKQVTSLDVCTRSSRRKPSRLGEILLAQQNYEEFDQHIIWEIRRMLRKGDRRKRSEGNHSSSPEENIMYPLGYQSSRINTSLPCFTEPATGDVMMLKDRPRRSKFLCERTEISIWDNPEPDLKLKFKEKEGSESKRQACSLDPDRQAWILNWLDSVEPLVKKAPQLAEEMSTITTNGAKEIIRYSFR</sequence>
<accession>A0AAV3YDT8</accession>
<organism evidence="1 2">
    <name type="scientific">Plakobranchus ocellatus</name>
    <dbReference type="NCBI Taxonomy" id="259542"/>
    <lineage>
        <taxon>Eukaryota</taxon>
        <taxon>Metazoa</taxon>
        <taxon>Spiralia</taxon>
        <taxon>Lophotrochozoa</taxon>
        <taxon>Mollusca</taxon>
        <taxon>Gastropoda</taxon>
        <taxon>Heterobranchia</taxon>
        <taxon>Euthyneura</taxon>
        <taxon>Panpulmonata</taxon>
        <taxon>Sacoglossa</taxon>
        <taxon>Placobranchoidea</taxon>
        <taxon>Plakobranchidae</taxon>
        <taxon>Plakobranchus</taxon>
    </lineage>
</organism>
<comment type="caution">
    <text evidence="1">The sequence shown here is derived from an EMBL/GenBank/DDBJ whole genome shotgun (WGS) entry which is preliminary data.</text>
</comment>
<dbReference type="Proteomes" id="UP000735302">
    <property type="component" value="Unassembled WGS sequence"/>
</dbReference>
<evidence type="ECO:0000313" key="2">
    <source>
        <dbReference type="Proteomes" id="UP000735302"/>
    </source>
</evidence>
<dbReference type="EMBL" id="BLXT01000825">
    <property type="protein sequence ID" value="GFN80560.1"/>
    <property type="molecule type" value="Genomic_DNA"/>
</dbReference>
<proteinExistence type="predicted"/>
<keyword evidence="2" id="KW-1185">Reference proteome</keyword>
<protein>
    <submittedName>
        <fullName evidence="1">Uncharacterized protein</fullName>
    </submittedName>
</protein>